<keyword evidence="2" id="KW-1185">Reference proteome</keyword>
<dbReference type="HOGENOM" id="CLU_1603347_0_0_1"/>
<dbReference type="EMBL" id="KN840439">
    <property type="protein sequence ID" value="KIP12411.1"/>
    <property type="molecule type" value="Genomic_DNA"/>
</dbReference>
<gene>
    <name evidence="1" type="ORF">PHLGIDRAFT_17571</name>
</gene>
<reference evidence="1 2" key="1">
    <citation type="journal article" date="2014" name="PLoS Genet.">
        <title>Analysis of the Phlebiopsis gigantea genome, transcriptome and secretome provides insight into its pioneer colonization strategies of wood.</title>
        <authorList>
            <person name="Hori C."/>
            <person name="Ishida T."/>
            <person name="Igarashi K."/>
            <person name="Samejima M."/>
            <person name="Suzuki H."/>
            <person name="Master E."/>
            <person name="Ferreira P."/>
            <person name="Ruiz-Duenas F.J."/>
            <person name="Held B."/>
            <person name="Canessa P."/>
            <person name="Larrondo L.F."/>
            <person name="Schmoll M."/>
            <person name="Druzhinina I.S."/>
            <person name="Kubicek C.P."/>
            <person name="Gaskell J.A."/>
            <person name="Kersten P."/>
            <person name="St John F."/>
            <person name="Glasner J."/>
            <person name="Sabat G."/>
            <person name="Splinter BonDurant S."/>
            <person name="Syed K."/>
            <person name="Yadav J."/>
            <person name="Mgbeahuruike A.C."/>
            <person name="Kovalchuk A."/>
            <person name="Asiegbu F.O."/>
            <person name="Lackner G."/>
            <person name="Hoffmeister D."/>
            <person name="Rencoret J."/>
            <person name="Gutierrez A."/>
            <person name="Sun H."/>
            <person name="Lindquist E."/>
            <person name="Barry K."/>
            <person name="Riley R."/>
            <person name="Grigoriev I.V."/>
            <person name="Henrissat B."/>
            <person name="Kues U."/>
            <person name="Berka R.M."/>
            <person name="Martinez A.T."/>
            <person name="Covert S.F."/>
            <person name="Blanchette R.A."/>
            <person name="Cullen D."/>
        </authorList>
    </citation>
    <scope>NUCLEOTIDE SEQUENCE [LARGE SCALE GENOMIC DNA]</scope>
    <source>
        <strain evidence="1 2">11061_1 CR5-6</strain>
    </source>
</reference>
<proteinExistence type="predicted"/>
<dbReference type="OrthoDB" id="5595612at2759"/>
<sequence length="166" mass="17790">MSSLGHVILQYLRSIQDIGTAIELVQYVLQPAALPPDNGAHQRLFSALATLPVLEVAVFGTVDPSDIVSTVSSLSDPNNHLFFGTDASHALRTWALNATQQGVDWAELGTSQQIVEDVSYTNADFNFVLNNATAFIQHPGSTIVSASNITSAFGSFQLLKPVPLHT</sequence>
<organism evidence="1 2">
    <name type="scientific">Phlebiopsis gigantea (strain 11061_1 CR5-6)</name>
    <name type="common">White-rot fungus</name>
    <name type="synonym">Peniophora gigantea</name>
    <dbReference type="NCBI Taxonomy" id="745531"/>
    <lineage>
        <taxon>Eukaryota</taxon>
        <taxon>Fungi</taxon>
        <taxon>Dikarya</taxon>
        <taxon>Basidiomycota</taxon>
        <taxon>Agaricomycotina</taxon>
        <taxon>Agaricomycetes</taxon>
        <taxon>Polyporales</taxon>
        <taxon>Phanerochaetaceae</taxon>
        <taxon>Phlebiopsis</taxon>
    </lineage>
</organism>
<evidence type="ECO:0000313" key="1">
    <source>
        <dbReference type="EMBL" id="KIP12411.1"/>
    </source>
</evidence>
<dbReference type="Proteomes" id="UP000053257">
    <property type="component" value="Unassembled WGS sequence"/>
</dbReference>
<accession>A0A0C3S7G5</accession>
<protein>
    <submittedName>
        <fullName evidence="1">Uncharacterized protein</fullName>
    </submittedName>
</protein>
<dbReference type="STRING" id="745531.A0A0C3S7G5"/>
<evidence type="ECO:0000313" key="2">
    <source>
        <dbReference type="Proteomes" id="UP000053257"/>
    </source>
</evidence>
<dbReference type="AlphaFoldDB" id="A0A0C3S7G5"/>
<name>A0A0C3S7G5_PHLG1</name>